<dbReference type="InterPro" id="IPR014922">
    <property type="entry name" value="YdhG-like"/>
</dbReference>
<protein>
    <recommendedName>
        <fullName evidence="1">YdhG-like domain-containing protein</fullName>
    </recommendedName>
</protein>
<dbReference type="SUPFAM" id="SSF159888">
    <property type="entry name" value="YdhG-like"/>
    <property type="match status" value="1"/>
</dbReference>
<gene>
    <name evidence="2" type="ORF">QO010_004347</name>
</gene>
<organism evidence="2 3">
    <name type="scientific">Caulobacter ginsengisoli</name>
    <dbReference type="NCBI Taxonomy" id="400775"/>
    <lineage>
        <taxon>Bacteria</taxon>
        <taxon>Pseudomonadati</taxon>
        <taxon>Pseudomonadota</taxon>
        <taxon>Alphaproteobacteria</taxon>
        <taxon>Caulobacterales</taxon>
        <taxon>Caulobacteraceae</taxon>
        <taxon>Caulobacter</taxon>
    </lineage>
</organism>
<evidence type="ECO:0000259" key="1">
    <source>
        <dbReference type="Pfam" id="PF08818"/>
    </source>
</evidence>
<evidence type="ECO:0000313" key="2">
    <source>
        <dbReference type="EMBL" id="MDQ0466552.1"/>
    </source>
</evidence>
<reference evidence="2 3" key="1">
    <citation type="submission" date="2023-07" db="EMBL/GenBank/DDBJ databases">
        <title>Genomic Encyclopedia of Type Strains, Phase IV (KMG-IV): sequencing the most valuable type-strain genomes for metagenomic binning, comparative biology and taxonomic classification.</title>
        <authorList>
            <person name="Goeker M."/>
        </authorList>
    </citation>
    <scope>NUCLEOTIDE SEQUENCE [LARGE SCALE GENOMIC DNA]</scope>
    <source>
        <strain evidence="2 3">DSM 18695</strain>
    </source>
</reference>
<comment type="caution">
    <text evidence="2">The sequence shown here is derived from an EMBL/GenBank/DDBJ whole genome shotgun (WGS) entry which is preliminary data.</text>
</comment>
<feature type="domain" description="YdhG-like" evidence="1">
    <location>
        <begin position="30"/>
        <end position="126"/>
    </location>
</feature>
<dbReference type="EMBL" id="JAUSVS010000012">
    <property type="protein sequence ID" value="MDQ0466552.1"/>
    <property type="molecule type" value="Genomic_DNA"/>
</dbReference>
<proteinExistence type="predicted"/>
<dbReference type="RefSeq" id="WP_307352665.1">
    <property type="nucleotide sequence ID" value="NZ_JAUSVS010000012.1"/>
</dbReference>
<sequence>MIKSDLPTDTQTHSAAELIDMRIKSLPDWRGETLARLRALIKAADPEVVEEWKWRGVPVWSHDGIITTGETYKEVVKLTFAKGAALEDPARLFNSSLEGATRRAIDIRQGETIDEAALKALIRAAVALNTASKAGKKKPKSA</sequence>
<accession>A0ABU0IX24</accession>
<evidence type="ECO:0000313" key="3">
    <source>
        <dbReference type="Proteomes" id="UP001228905"/>
    </source>
</evidence>
<keyword evidence="3" id="KW-1185">Reference proteome</keyword>
<dbReference type="Pfam" id="PF08818">
    <property type="entry name" value="DUF1801"/>
    <property type="match status" value="1"/>
</dbReference>
<name>A0ABU0IX24_9CAUL</name>
<dbReference type="Proteomes" id="UP001228905">
    <property type="component" value="Unassembled WGS sequence"/>
</dbReference>
<dbReference type="Gene3D" id="3.90.1150.200">
    <property type="match status" value="1"/>
</dbReference>